<proteinExistence type="predicted"/>
<accession>A0A2K2D9Q1</accession>
<dbReference type="Proteomes" id="UP000008810">
    <property type="component" value="Chromosome 2"/>
</dbReference>
<organism evidence="2">
    <name type="scientific">Brachypodium distachyon</name>
    <name type="common">Purple false brome</name>
    <name type="synonym">Trachynia distachya</name>
    <dbReference type="NCBI Taxonomy" id="15368"/>
    <lineage>
        <taxon>Eukaryota</taxon>
        <taxon>Viridiplantae</taxon>
        <taxon>Streptophyta</taxon>
        <taxon>Embryophyta</taxon>
        <taxon>Tracheophyta</taxon>
        <taxon>Spermatophyta</taxon>
        <taxon>Magnoliopsida</taxon>
        <taxon>Liliopsida</taxon>
        <taxon>Poales</taxon>
        <taxon>Poaceae</taxon>
        <taxon>BOP clade</taxon>
        <taxon>Pooideae</taxon>
        <taxon>Stipodae</taxon>
        <taxon>Brachypodieae</taxon>
        <taxon>Brachypodium</taxon>
    </lineage>
</organism>
<feature type="region of interest" description="Disordered" evidence="1">
    <location>
        <begin position="1"/>
        <end position="41"/>
    </location>
</feature>
<evidence type="ECO:0000313" key="3">
    <source>
        <dbReference type="EnsemblPlants" id="PNT70999"/>
    </source>
</evidence>
<dbReference type="Gramene" id="PNT70999">
    <property type="protein sequence ID" value="PNT70999"/>
    <property type="gene ID" value="BRADI_2g21155v3"/>
</dbReference>
<evidence type="ECO:0000313" key="4">
    <source>
        <dbReference type="Proteomes" id="UP000008810"/>
    </source>
</evidence>
<gene>
    <name evidence="2" type="ORF">BRADI_2g21155v3</name>
</gene>
<dbReference type="EMBL" id="CM000881">
    <property type="protein sequence ID" value="PNT70999.1"/>
    <property type="molecule type" value="Genomic_DNA"/>
</dbReference>
<protein>
    <submittedName>
        <fullName evidence="2 3">Uncharacterized protein</fullName>
    </submittedName>
</protein>
<reference evidence="3" key="3">
    <citation type="submission" date="2018-08" db="UniProtKB">
        <authorList>
            <consortium name="EnsemblPlants"/>
        </authorList>
    </citation>
    <scope>IDENTIFICATION</scope>
    <source>
        <strain evidence="3">cv. Bd21</strain>
    </source>
</reference>
<dbReference type="EnsemblPlants" id="PNT70999">
    <property type="protein sequence ID" value="PNT70999"/>
    <property type="gene ID" value="BRADI_2g21155v3"/>
</dbReference>
<dbReference type="AlphaFoldDB" id="A0A2K2D9Q1"/>
<feature type="compositionally biased region" description="Basic and acidic residues" evidence="1">
    <location>
        <begin position="21"/>
        <end position="39"/>
    </location>
</feature>
<name>A0A2K2D9Q1_BRADI</name>
<keyword evidence="4" id="KW-1185">Reference proteome</keyword>
<reference evidence="2 3" key="1">
    <citation type="journal article" date="2010" name="Nature">
        <title>Genome sequencing and analysis of the model grass Brachypodium distachyon.</title>
        <authorList>
            <consortium name="International Brachypodium Initiative"/>
        </authorList>
    </citation>
    <scope>NUCLEOTIDE SEQUENCE [LARGE SCALE GENOMIC DNA]</scope>
    <source>
        <strain evidence="2 3">Bd21</strain>
    </source>
</reference>
<evidence type="ECO:0000256" key="1">
    <source>
        <dbReference type="SAM" id="MobiDB-lite"/>
    </source>
</evidence>
<feature type="region of interest" description="Disordered" evidence="1">
    <location>
        <begin position="90"/>
        <end position="154"/>
    </location>
</feature>
<dbReference type="InParanoid" id="A0A2K2D9Q1"/>
<sequence length="154" mass="16533">MRQRTQGLGGGSEGDSADSVLDERAGCLGPPDHELDRAGPGKTSLFGQLGSGCMCHLHRTVAPINRCHLVCSSAGRPTLPCALKIAPRSFQSRQHRLRPSPCNRGASPPPAAVQSRQHASRCRRAIGTAPPQRPRLIEPQQRAAVRRPQSQTPN</sequence>
<reference evidence="2" key="2">
    <citation type="submission" date="2017-06" db="EMBL/GenBank/DDBJ databases">
        <title>WGS assembly of Brachypodium distachyon.</title>
        <authorList>
            <consortium name="The International Brachypodium Initiative"/>
            <person name="Lucas S."/>
            <person name="Harmon-Smith M."/>
            <person name="Lail K."/>
            <person name="Tice H."/>
            <person name="Grimwood J."/>
            <person name="Bruce D."/>
            <person name="Barry K."/>
            <person name="Shu S."/>
            <person name="Lindquist E."/>
            <person name="Wang M."/>
            <person name="Pitluck S."/>
            <person name="Vogel J.P."/>
            <person name="Garvin D.F."/>
            <person name="Mockler T.C."/>
            <person name="Schmutz J."/>
            <person name="Rokhsar D."/>
            <person name="Bevan M.W."/>
        </authorList>
    </citation>
    <scope>NUCLEOTIDE SEQUENCE</scope>
    <source>
        <strain evidence="2">Bd21</strain>
    </source>
</reference>
<evidence type="ECO:0000313" key="2">
    <source>
        <dbReference type="EMBL" id="PNT70999.1"/>
    </source>
</evidence>